<evidence type="ECO:0008006" key="4">
    <source>
        <dbReference type="Google" id="ProtNLM"/>
    </source>
</evidence>
<name>A0A7D5EC65_9EURY</name>
<evidence type="ECO:0000313" key="3">
    <source>
        <dbReference type="Proteomes" id="UP000509594"/>
    </source>
</evidence>
<sequence length="262" mass="28553">MTGRKNRSKDFSSSEEALTEVVDFTITLGIMLLALGVIGVVGYPMLEHMQDTGHLENIEQSFSVLKPNMNKVVYGKAPSQSVELKMHGGVVAVTGHSYMNISMQTWNESTSSAEVVAVERQLRMIENEFADTSIAYENTGAWAKYPQGSAVAISKPDFAYDRNTLLIPMVTISGSSGISGSGLIRVISDGGQLSVSRYENVSHVNITIMSDYYDGWAKYLNESMEMHILDMNAANTTVTAGRSFSPNIDVITSISPMSVKVE</sequence>
<dbReference type="InterPro" id="IPR055713">
    <property type="entry name" value="DUF7289"/>
</dbReference>
<evidence type="ECO:0000256" key="1">
    <source>
        <dbReference type="SAM" id="Phobius"/>
    </source>
</evidence>
<keyword evidence="1" id="KW-0472">Membrane</keyword>
<dbReference type="GeneID" id="55820011"/>
<organism evidence="2 3">
    <name type="scientific">Methanolobus zinderi</name>
    <dbReference type="NCBI Taxonomy" id="536044"/>
    <lineage>
        <taxon>Archaea</taxon>
        <taxon>Methanobacteriati</taxon>
        <taxon>Methanobacteriota</taxon>
        <taxon>Stenosarchaea group</taxon>
        <taxon>Methanomicrobia</taxon>
        <taxon>Methanosarcinales</taxon>
        <taxon>Methanosarcinaceae</taxon>
        <taxon>Methanolobus</taxon>
    </lineage>
</organism>
<keyword evidence="1" id="KW-0812">Transmembrane</keyword>
<keyword evidence="3" id="KW-1185">Reference proteome</keyword>
<dbReference type="RefSeq" id="WP_176963837.1">
    <property type="nucleotide sequence ID" value="NZ_CP058215.1"/>
</dbReference>
<keyword evidence="1" id="KW-1133">Transmembrane helix</keyword>
<protein>
    <recommendedName>
        <fullName evidence="4">Flagellin</fullName>
    </recommendedName>
</protein>
<gene>
    <name evidence="2" type="ORF">HWN40_00010</name>
</gene>
<dbReference type="OrthoDB" id="118051at2157"/>
<dbReference type="Pfam" id="PF23960">
    <property type="entry name" value="DUF7289"/>
    <property type="match status" value="1"/>
</dbReference>
<proteinExistence type="predicted"/>
<evidence type="ECO:0000313" key="2">
    <source>
        <dbReference type="EMBL" id="QLC48774.1"/>
    </source>
</evidence>
<accession>A0A7D5EC65</accession>
<reference evidence="2 3" key="1">
    <citation type="submission" date="2020-06" db="EMBL/GenBank/DDBJ databases">
        <title>Methanolobus halotolerans sp. nov., isolated from a saline lake Tus in Siberia.</title>
        <authorList>
            <person name="Shen Y."/>
            <person name="Chen S.-C."/>
            <person name="Lai M.-C."/>
            <person name="Huang H.-H."/>
            <person name="Chiu H.-H."/>
            <person name="Tang S.-L."/>
            <person name="Rogozin D.Y."/>
            <person name="Degermendzhy A.G."/>
        </authorList>
    </citation>
    <scope>NUCLEOTIDE SEQUENCE [LARGE SCALE GENOMIC DNA]</scope>
    <source>
        <strain evidence="2 3">DSM 21339</strain>
    </source>
</reference>
<dbReference type="AlphaFoldDB" id="A0A7D5EC65"/>
<feature type="transmembrane region" description="Helical" evidence="1">
    <location>
        <begin position="21"/>
        <end position="46"/>
    </location>
</feature>
<dbReference type="KEGG" id="mzi:HWN40_00010"/>
<dbReference type="Proteomes" id="UP000509594">
    <property type="component" value="Chromosome"/>
</dbReference>
<dbReference type="EMBL" id="CP058215">
    <property type="protein sequence ID" value="QLC48774.1"/>
    <property type="molecule type" value="Genomic_DNA"/>
</dbReference>